<accession>A0A261W9R2</accession>
<gene>
    <name evidence="2" type="ORF">CFN58_34455</name>
</gene>
<comment type="caution">
    <text evidence="2">The sequence shown here is derived from an EMBL/GenBank/DDBJ whole genome shotgun (WGS) entry which is preliminary data.</text>
</comment>
<keyword evidence="1" id="KW-0732">Signal</keyword>
<evidence type="ECO:0000313" key="3">
    <source>
        <dbReference type="Proteomes" id="UP000217163"/>
    </source>
</evidence>
<dbReference type="AlphaFoldDB" id="A0A261W9R2"/>
<sequence length="86" mass="10056">MNKKVKNNRAEVFLLLIFFFSLTPAQAQQFSFWTSSWYVVFDNPSQVCELTYSMHPDLIYKPELNRYNGKIGDVEQGSLRLQIVGF</sequence>
<dbReference type="EMBL" id="NKQU01000660">
    <property type="protein sequence ID" value="OZI82945.1"/>
    <property type="molecule type" value="Genomic_DNA"/>
</dbReference>
<proteinExistence type="predicted"/>
<evidence type="ECO:0000313" key="2">
    <source>
        <dbReference type="EMBL" id="OZI82945.1"/>
    </source>
</evidence>
<evidence type="ECO:0000256" key="1">
    <source>
        <dbReference type="SAM" id="SignalP"/>
    </source>
</evidence>
<organism evidence="2 3">
    <name type="scientific">Pseudomonas avellanae</name>
    <dbReference type="NCBI Taxonomy" id="46257"/>
    <lineage>
        <taxon>Bacteria</taxon>
        <taxon>Pseudomonadati</taxon>
        <taxon>Pseudomonadota</taxon>
        <taxon>Gammaproteobacteria</taxon>
        <taxon>Pseudomonadales</taxon>
        <taxon>Pseudomonadaceae</taxon>
        <taxon>Pseudomonas</taxon>
    </lineage>
</organism>
<protein>
    <submittedName>
        <fullName evidence="2">Uncharacterized protein</fullName>
    </submittedName>
</protein>
<feature type="chain" id="PRO_5012966822" evidence="1">
    <location>
        <begin position="28"/>
        <end position="86"/>
    </location>
</feature>
<dbReference type="Proteomes" id="UP000217163">
    <property type="component" value="Unassembled WGS sequence"/>
</dbReference>
<feature type="signal peptide" evidence="1">
    <location>
        <begin position="1"/>
        <end position="27"/>
    </location>
</feature>
<reference evidence="3" key="1">
    <citation type="journal article" date="2016" name="Sci. Rep.">
        <title>Genome analysis of the kiwifruit canker pathogen Pseudomonas syringae pv. actinidiae biovar 5.</title>
        <authorList>
            <person name="Fujikawa T."/>
            <person name="Sawada H."/>
        </authorList>
    </citation>
    <scope>NUCLEOTIDE SEQUENCE [LARGE SCALE GENOMIC DNA]</scope>
    <source>
        <strain evidence="3">MAFF 212061</strain>
    </source>
</reference>
<name>A0A261W9R2_9PSED</name>